<accession>A0A0A1DFR4</accession>
<dbReference type="HOGENOM" id="CLU_2001485_0_0_11"/>
<sequence length="124" mass="14249">MTQEPGAWQLQQRLDERLDKIDANQQAGFDRLDKRFDRLVTTEAFNAEQRRVDDKIKDLADDIAAERDARRISMIEEKAAREDGDKRQQSALDKLIANQKWIVVTILIPIALFIANLVIDRSGS</sequence>
<dbReference type="AlphaFoldDB" id="A0A0A1DFR4"/>
<dbReference type="STRING" id="2045.KR76_04015"/>
<dbReference type="GeneID" id="96608133"/>
<evidence type="ECO:0000313" key="1">
    <source>
        <dbReference type="EMBL" id="AIY16131.1"/>
    </source>
</evidence>
<evidence type="ECO:0000313" key="2">
    <source>
        <dbReference type="Proteomes" id="UP000030300"/>
    </source>
</evidence>
<keyword evidence="2" id="KW-1185">Reference proteome</keyword>
<dbReference type="KEGG" id="psim:KR76_04015"/>
<proteinExistence type="predicted"/>
<organism evidence="1 2">
    <name type="scientific">Nocardioides simplex</name>
    <name type="common">Arthrobacter simplex</name>
    <dbReference type="NCBI Taxonomy" id="2045"/>
    <lineage>
        <taxon>Bacteria</taxon>
        <taxon>Bacillati</taxon>
        <taxon>Actinomycetota</taxon>
        <taxon>Actinomycetes</taxon>
        <taxon>Propionibacteriales</taxon>
        <taxon>Nocardioidaceae</taxon>
        <taxon>Pimelobacter</taxon>
    </lineage>
</organism>
<protein>
    <submittedName>
        <fullName evidence="1">Uncharacterized protein</fullName>
    </submittedName>
</protein>
<dbReference type="Proteomes" id="UP000030300">
    <property type="component" value="Chromosome"/>
</dbReference>
<name>A0A0A1DFR4_NOCSI</name>
<dbReference type="EMBL" id="CP009896">
    <property type="protein sequence ID" value="AIY16131.1"/>
    <property type="molecule type" value="Genomic_DNA"/>
</dbReference>
<gene>
    <name evidence="1" type="ORF">KR76_04015</name>
</gene>
<dbReference type="RefSeq" id="WP_038676800.1">
    <property type="nucleotide sequence ID" value="NZ_BJMC01000029.1"/>
</dbReference>
<reference evidence="1 2" key="1">
    <citation type="journal article" date="2015" name="Genome Announc.">
        <title>Complete Genome Sequence of Steroid-Transforming Nocardioides simplex VKM Ac-2033D.</title>
        <authorList>
            <person name="Shtratnikova V.Y."/>
            <person name="Schelkunov M.I."/>
            <person name="Pekov Y.A."/>
            <person name="Fokina V.V."/>
            <person name="Logacheva M.D."/>
            <person name="Sokolov S.L."/>
            <person name="Bragin E.Y."/>
            <person name="Ashapkin V.V."/>
            <person name="Donova M.V."/>
        </authorList>
    </citation>
    <scope>NUCLEOTIDE SEQUENCE [LARGE SCALE GENOMIC DNA]</scope>
    <source>
        <strain evidence="1 2">VKM Ac-2033D</strain>
    </source>
</reference>